<evidence type="ECO:0000313" key="17">
    <source>
        <dbReference type="RefSeq" id="XP_035825995.1"/>
    </source>
</evidence>
<dbReference type="RefSeq" id="XP_005099690.1">
    <property type="nucleotide sequence ID" value="XM_005099633.3"/>
</dbReference>
<comment type="subcellular location">
    <subcellularLocation>
        <location evidence="1">Mitochondrion inner membrane</location>
        <topology evidence="1">Peripheral membrane protein</topology>
        <orientation evidence="1">Intermembrane side</orientation>
    </subcellularLocation>
    <subcellularLocation>
        <location evidence="10">Mitochondrion outer membrane</location>
        <topology evidence="10">Peripheral membrane protein</topology>
        <orientation evidence="10">Intermembrane side</orientation>
    </subcellularLocation>
</comment>
<feature type="domain" description="Phospholipid/glycerol acyltransferase" evidence="14">
    <location>
        <begin position="69"/>
        <end position="194"/>
    </location>
</feature>
<comment type="similarity">
    <text evidence="2 13">Belongs to the taffazin family.</text>
</comment>
<evidence type="ECO:0000256" key="9">
    <source>
        <dbReference type="ARBA" id="ARBA00023315"/>
    </source>
</evidence>
<keyword evidence="8" id="KW-0472">Membrane</keyword>
<evidence type="ECO:0000313" key="16">
    <source>
        <dbReference type="RefSeq" id="XP_005099690.1"/>
    </source>
</evidence>
<name>A0ABM0JRA1_APLCA</name>
<evidence type="ECO:0000256" key="12">
    <source>
        <dbReference type="ARBA" id="ARBA00049543"/>
    </source>
</evidence>
<keyword evidence="15" id="KW-1185">Reference proteome</keyword>
<evidence type="ECO:0000256" key="2">
    <source>
        <dbReference type="ARBA" id="ARBA00010524"/>
    </source>
</evidence>
<dbReference type="InterPro" id="IPR002123">
    <property type="entry name" value="Plipid/glycerol_acylTrfase"/>
</dbReference>
<evidence type="ECO:0000313" key="15">
    <source>
        <dbReference type="Proteomes" id="UP000694888"/>
    </source>
</evidence>
<comment type="catalytic activity">
    <reaction evidence="12">
        <text>1,2-di-(9Z-octadecenoyl)-sn-glycero-3-phosphocholine + 1-hexadecanoyl-sn-glycero-3-phosphocholine = 1-hexadecanoyl-2-(9Z-octadecenoyl)-sn-glycero-3-phosphocholine + 1-(9Z-octadecenoyl)-sn-glycero-3-phosphocholine</text>
        <dbReference type="Rhea" id="RHEA:43816"/>
        <dbReference type="ChEBI" id="CHEBI:28610"/>
        <dbReference type="ChEBI" id="CHEBI:72998"/>
        <dbReference type="ChEBI" id="CHEBI:73001"/>
        <dbReference type="ChEBI" id="CHEBI:74669"/>
    </reaction>
    <physiologicalReaction direction="left-to-right" evidence="12">
        <dbReference type="Rhea" id="RHEA:43817"/>
    </physiologicalReaction>
    <physiologicalReaction direction="right-to-left" evidence="12">
        <dbReference type="Rhea" id="RHEA:43818"/>
    </physiologicalReaction>
</comment>
<keyword evidence="3" id="KW-0808">Transferase</keyword>
<keyword evidence="4" id="KW-1000">Mitochondrion outer membrane</keyword>
<evidence type="ECO:0000256" key="10">
    <source>
        <dbReference type="ARBA" id="ARBA00024323"/>
    </source>
</evidence>
<sequence length="268" mass="31093">MPLKEGSWQMPPMKKGYRVPWLWKLSTRFAVTTVGFTCKFWLEWLNKARFHNREILHDMFDKTPDNRGLLTVSNHSSCIDDPLMWGALKARQIANTKRMRYSSAAEDVCFKGSNLLSTFFSLGKVFPIVRGDGVYQKGMDYMVDQLDLGNWCHIFPEGKINMTNEFLRLKWGVGRAVADCQRTPIVLPIWHVGMDSVLPNSRPYIPQIRKHVTILIGEPLDFSSDLERLRSMKKTPKEIRKHITDKIQEEFKSLKVLAEAFHKEFKSS</sequence>
<dbReference type="SUPFAM" id="SSF69593">
    <property type="entry name" value="Glycerol-3-phosphate (1)-acyltransferase"/>
    <property type="match status" value="1"/>
</dbReference>
<accession>A0ABM0JRA1</accession>
<evidence type="ECO:0000256" key="6">
    <source>
        <dbReference type="ARBA" id="ARBA00023098"/>
    </source>
</evidence>
<reference evidence="16 17" key="1">
    <citation type="submission" date="2025-05" db="UniProtKB">
        <authorList>
            <consortium name="RefSeq"/>
        </authorList>
    </citation>
    <scope>IDENTIFICATION</scope>
</reference>
<dbReference type="Proteomes" id="UP000694888">
    <property type="component" value="Unplaced"/>
</dbReference>
<evidence type="ECO:0000256" key="1">
    <source>
        <dbReference type="ARBA" id="ARBA00004137"/>
    </source>
</evidence>
<keyword evidence="5" id="KW-0999">Mitochondrion inner membrane</keyword>
<comment type="catalytic activity">
    <reaction evidence="11">
        <text>1'-[1,2-diacyl-sn-glycero-3-phospho],3'-[1-acyl-sn-glycero-3-phospho]-glycerol + a 1,2-diacyl-sn-glycero-3-phosphocholine = a cardiolipin + a 1-acyl-sn-glycero-3-phosphocholine</text>
        <dbReference type="Rhea" id="RHEA:33731"/>
        <dbReference type="ChEBI" id="CHEBI:57643"/>
        <dbReference type="ChEBI" id="CHEBI:58168"/>
        <dbReference type="ChEBI" id="CHEBI:62237"/>
        <dbReference type="ChEBI" id="CHEBI:64743"/>
    </reaction>
    <physiologicalReaction direction="left-to-right" evidence="11">
        <dbReference type="Rhea" id="RHEA:33732"/>
    </physiologicalReaction>
    <physiologicalReaction direction="right-to-left" evidence="11">
        <dbReference type="Rhea" id="RHEA:33733"/>
    </physiologicalReaction>
</comment>
<organism evidence="15 16">
    <name type="scientific">Aplysia californica</name>
    <name type="common">California sea hare</name>
    <dbReference type="NCBI Taxonomy" id="6500"/>
    <lineage>
        <taxon>Eukaryota</taxon>
        <taxon>Metazoa</taxon>
        <taxon>Spiralia</taxon>
        <taxon>Lophotrochozoa</taxon>
        <taxon>Mollusca</taxon>
        <taxon>Gastropoda</taxon>
        <taxon>Heterobranchia</taxon>
        <taxon>Euthyneura</taxon>
        <taxon>Tectipleura</taxon>
        <taxon>Aplysiida</taxon>
        <taxon>Aplysioidea</taxon>
        <taxon>Aplysiidae</taxon>
        <taxon>Aplysia</taxon>
    </lineage>
</organism>
<dbReference type="InterPro" id="IPR000872">
    <property type="entry name" value="Tafazzin"/>
</dbReference>
<dbReference type="SMART" id="SM00563">
    <property type="entry name" value="PlsC"/>
    <property type="match status" value="1"/>
</dbReference>
<dbReference type="PRINTS" id="PR00979">
    <property type="entry name" value="TAFAZZIN"/>
</dbReference>
<dbReference type="Pfam" id="PF01553">
    <property type="entry name" value="Acyltransferase"/>
    <property type="match status" value="1"/>
</dbReference>
<evidence type="ECO:0000256" key="5">
    <source>
        <dbReference type="ARBA" id="ARBA00022792"/>
    </source>
</evidence>
<keyword evidence="9" id="KW-0012">Acyltransferase</keyword>
<dbReference type="RefSeq" id="XP_035825995.1">
    <property type="nucleotide sequence ID" value="XM_035970102.1"/>
</dbReference>
<protein>
    <recommendedName>
        <fullName evidence="13">Tafazzin family protein</fullName>
    </recommendedName>
</protein>
<dbReference type="CDD" id="cd07989">
    <property type="entry name" value="LPLAT_AGPAT-like"/>
    <property type="match status" value="1"/>
</dbReference>
<evidence type="ECO:0000256" key="7">
    <source>
        <dbReference type="ARBA" id="ARBA00023128"/>
    </source>
</evidence>
<gene>
    <name evidence="16 17" type="primary">LOC101859019</name>
</gene>
<evidence type="ECO:0000256" key="13">
    <source>
        <dbReference type="RuleBase" id="RU365062"/>
    </source>
</evidence>
<dbReference type="GeneID" id="101859019"/>
<evidence type="ECO:0000259" key="14">
    <source>
        <dbReference type="SMART" id="SM00563"/>
    </source>
</evidence>
<dbReference type="PANTHER" id="PTHR12497">
    <property type="entry name" value="TAZ PROTEIN TAFAZZIN"/>
    <property type="match status" value="1"/>
</dbReference>
<evidence type="ECO:0000256" key="4">
    <source>
        <dbReference type="ARBA" id="ARBA00022787"/>
    </source>
</evidence>
<dbReference type="PANTHER" id="PTHR12497:SF0">
    <property type="entry name" value="TAFAZZIN"/>
    <property type="match status" value="1"/>
</dbReference>
<evidence type="ECO:0000256" key="11">
    <source>
        <dbReference type="ARBA" id="ARBA00047906"/>
    </source>
</evidence>
<keyword evidence="7" id="KW-0496">Mitochondrion</keyword>
<evidence type="ECO:0000256" key="8">
    <source>
        <dbReference type="ARBA" id="ARBA00023136"/>
    </source>
</evidence>
<proteinExistence type="inferred from homology"/>
<keyword evidence="6" id="KW-0443">Lipid metabolism</keyword>
<evidence type="ECO:0000256" key="3">
    <source>
        <dbReference type="ARBA" id="ARBA00022679"/>
    </source>
</evidence>